<keyword evidence="2" id="KW-1185">Reference proteome</keyword>
<dbReference type="AlphaFoldDB" id="A0A1Z5JJW3"/>
<proteinExistence type="predicted"/>
<name>A0A1Z5JJW3_FISSO</name>
<accession>A0A1Z5JJW3</accession>
<dbReference type="InParanoid" id="A0A1Z5JJW3"/>
<evidence type="ECO:0000313" key="2">
    <source>
        <dbReference type="Proteomes" id="UP000198406"/>
    </source>
</evidence>
<dbReference type="Proteomes" id="UP000198406">
    <property type="component" value="Unassembled WGS sequence"/>
</dbReference>
<protein>
    <submittedName>
        <fullName evidence="1">Uncharacterized protein</fullName>
    </submittedName>
</protein>
<comment type="caution">
    <text evidence="1">The sequence shown here is derived from an EMBL/GenBank/DDBJ whole genome shotgun (WGS) entry which is preliminary data.</text>
</comment>
<gene>
    <name evidence="1" type="ORF">FisN_5Lu019</name>
</gene>
<evidence type="ECO:0000313" key="1">
    <source>
        <dbReference type="EMBL" id="GAX14061.1"/>
    </source>
</evidence>
<organism evidence="1 2">
    <name type="scientific">Fistulifera solaris</name>
    <name type="common">Oleaginous diatom</name>
    <dbReference type="NCBI Taxonomy" id="1519565"/>
    <lineage>
        <taxon>Eukaryota</taxon>
        <taxon>Sar</taxon>
        <taxon>Stramenopiles</taxon>
        <taxon>Ochrophyta</taxon>
        <taxon>Bacillariophyta</taxon>
        <taxon>Bacillariophyceae</taxon>
        <taxon>Bacillariophycidae</taxon>
        <taxon>Naviculales</taxon>
        <taxon>Naviculaceae</taxon>
        <taxon>Fistulifera</taxon>
    </lineage>
</organism>
<sequence>MKALSYRLRKKKLQAKHAFVIRKNHRGSTLLSELSSQAAKASVSRLIASRPSEQAHQLFLQIDELLQVGTQDDLLAAVDSLKTLFARCVRSRESF</sequence>
<reference evidence="1 2" key="1">
    <citation type="journal article" date="2015" name="Plant Cell">
        <title>Oil accumulation by the oleaginous diatom Fistulifera solaris as revealed by the genome and transcriptome.</title>
        <authorList>
            <person name="Tanaka T."/>
            <person name="Maeda Y."/>
            <person name="Veluchamy A."/>
            <person name="Tanaka M."/>
            <person name="Abida H."/>
            <person name="Marechal E."/>
            <person name="Bowler C."/>
            <person name="Muto M."/>
            <person name="Sunaga Y."/>
            <person name="Tanaka M."/>
            <person name="Yoshino T."/>
            <person name="Taniguchi T."/>
            <person name="Fukuda Y."/>
            <person name="Nemoto M."/>
            <person name="Matsumoto M."/>
            <person name="Wong P.S."/>
            <person name="Aburatani S."/>
            <person name="Fujibuchi W."/>
        </authorList>
    </citation>
    <scope>NUCLEOTIDE SEQUENCE [LARGE SCALE GENOMIC DNA]</scope>
    <source>
        <strain evidence="1 2">JPCC DA0580</strain>
    </source>
</reference>
<dbReference type="EMBL" id="BDSP01000074">
    <property type="protein sequence ID" value="GAX14061.1"/>
    <property type="molecule type" value="Genomic_DNA"/>
</dbReference>